<comment type="caution">
    <text evidence="2">The sequence shown here is derived from an EMBL/GenBank/DDBJ whole genome shotgun (WGS) entry which is preliminary data.</text>
</comment>
<keyword evidence="1" id="KW-0472">Membrane</keyword>
<evidence type="ECO:0000256" key="1">
    <source>
        <dbReference type="SAM" id="Phobius"/>
    </source>
</evidence>
<dbReference type="OrthoDB" id="434783at2759"/>
<sequence>MTMLLEKGSTVRIRVGAVEGAAVAVDQAGVRAGPGALESGKFPLTYSTKVWVVVEGAGDREYGYVAVDALEEGQGHGLTAEVKSKQRPQMWYDKETWLGCRAREEVLKGMRRCQGSVGDNADVDSHPVFEPDTNLDTDLDLPVYDPLLLMLPPCTGIHNVIITGTKDTHHVEAWGDWMWQGWAGGDCEERFSARLNRGKIFFYGTLLGLTNVVGTWTVTHEDPWMPAYEGAFTLGKKEE</sequence>
<keyword evidence="1" id="KW-1133">Transmembrane helix</keyword>
<dbReference type="EMBL" id="JADNRY010000259">
    <property type="protein sequence ID" value="KAF9060113.1"/>
    <property type="molecule type" value="Genomic_DNA"/>
</dbReference>
<proteinExistence type="predicted"/>
<gene>
    <name evidence="2" type="ORF">BDP27DRAFT_1370810</name>
</gene>
<keyword evidence="1" id="KW-0812">Transmembrane</keyword>
<dbReference type="Proteomes" id="UP000772434">
    <property type="component" value="Unassembled WGS sequence"/>
</dbReference>
<evidence type="ECO:0000313" key="2">
    <source>
        <dbReference type="EMBL" id="KAF9060113.1"/>
    </source>
</evidence>
<keyword evidence="3" id="KW-1185">Reference proteome</keyword>
<dbReference type="AlphaFoldDB" id="A0A9P5PA74"/>
<organism evidence="2 3">
    <name type="scientific">Rhodocollybia butyracea</name>
    <dbReference type="NCBI Taxonomy" id="206335"/>
    <lineage>
        <taxon>Eukaryota</taxon>
        <taxon>Fungi</taxon>
        <taxon>Dikarya</taxon>
        <taxon>Basidiomycota</taxon>
        <taxon>Agaricomycotina</taxon>
        <taxon>Agaricomycetes</taxon>
        <taxon>Agaricomycetidae</taxon>
        <taxon>Agaricales</taxon>
        <taxon>Marasmiineae</taxon>
        <taxon>Omphalotaceae</taxon>
        <taxon>Rhodocollybia</taxon>
    </lineage>
</organism>
<reference evidence="2" key="1">
    <citation type="submission" date="2020-11" db="EMBL/GenBank/DDBJ databases">
        <authorList>
            <consortium name="DOE Joint Genome Institute"/>
            <person name="Ahrendt S."/>
            <person name="Riley R."/>
            <person name="Andreopoulos W."/>
            <person name="Labutti K."/>
            <person name="Pangilinan J."/>
            <person name="Ruiz-Duenas F.J."/>
            <person name="Barrasa J.M."/>
            <person name="Sanchez-Garcia M."/>
            <person name="Camarero S."/>
            <person name="Miyauchi S."/>
            <person name="Serrano A."/>
            <person name="Linde D."/>
            <person name="Babiker R."/>
            <person name="Drula E."/>
            <person name="Ayuso-Fernandez I."/>
            <person name="Pacheco R."/>
            <person name="Padilla G."/>
            <person name="Ferreira P."/>
            <person name="Barriuso J."/>
            <person name="Kellner H."/>
            <person name="Castanera R."/>
            <person name="Alfaro M."/>
            <person name="Ramirez L."/>
            <person name="Pisabarro A.G."/>
            <person name="Kuo A."/>
            <person name="Tritt A."/>
            <person name="Lipzen A."/>
            <person name="He G."/>
            <person name="Yan M."/>
            <person name="Ng V."/>
            <person name="Cullen D."/>
            <person name="Martin F."/>
            <person name="Rosso M.-N."/>
            <person name="Henrissat B."/>
            <person name="Hibbett D."/>
            <person name="Martinez A.T."/>
            <person name="Grigoriev I.V."/>
        </authorList>
    </citation>
    <scope>NUCLEOTIDE SEQUENCE</scope>
    <source>
        <strain evidence="2">AH 40177</strain>
    </source>
</reference>
<accession>A0A9P5PA74</accession>
<evidence type="ECO:0000313" key="3">
    <source>
        <dbReference type="Proteomes" id="UP000772434"/>
    </source>
</evidence>
<name>A0A9P5PA74_9AGAR</name>
<protein>
    <submittedName>
        <fullName evidence="2">Uncharacterized protein</fullName>
    </submittedName>
</protein>
<feature type="transmembrane region" description="Helical" evidence="1">
    <location>
        <begin position="200"/>
        <end position="218"/>
    </location>
</feature>